<proteinExistence type="predicted"/>
<dbReference type="InterPro" id="IPR029044">
    <property type="entry name" value="Nucleotide-diphossugar_trans"/>
</dbReference>
<dbReference type="eggNOG" id="COG1442">
    <property type="taxonomic scope" value="Bacteria"/>
</dbReference>
<dbReference type="EMBL" id="AFWV01000011">
    <property type="protein sequence ID" value="EGV17453.1"/>
    <property type="molecule type" value="Genomic_DNA"/>
</dbReference>
<dbReference type="Gene3D" id="3.90.550.10">
    <property type="entry name" value="Spore Coat Polysaccharide Biosynthesis Protein SpsA, Chain A"/>
    <property type="match status" value="1"/>
</dbReference>
<keyword evidence="2" id="KW-1185">Reference proteome</keyword>
<evidence type="ECO:0000313" key="1">
    <source>
        <dbReference type="EMBL" id="EGV17453.1"/>
    </source>
</evidence>
<name>F9UEY2_9GAMM</name>
<dbReference type="STRING" id="768671.ThimaDRAFT_3485"/>
<accession>F9UEY2</accession>
<sequence>MPRLAKLSGCGARTRGRSRFARGGSALKVRSQGAVVYVLTSDGQDSYADLNLVSLWSLLESNPGRSVVVLIDSVSNERLRKSAHPILSSEAEIRVIPCQEAPGGWRNRFAKTQIRKHVVGPLLYLDGDTLVRGDLADVFRVDAMVAGVPNHNGLGTGSEIPAGERDILARNGWALDLPVYANGGVLFMTDCPETHAFCALWHKRWLESAQSTGQHYDQPALNQALHESGVSFAWLDHRYNAQVHARPRTVQDAAIWHIYRSDRHPTPHNLLDDLIELQRSGSRDVRDRVAQCCAAPHPWATGNPIDRYAIRRMMSSDCILHGNRWERLWLARDFRRLAYQIPLRLRVSLAELLTAAAQRTGRSRHE</sequence>
<dbReference type="SUPFAM" id="SSF53448">
    <property type="entry name" value="Nucleotide-diphospho-sugar transferases"/>
    <property type="match status" value="1"/>
</dbReference>
<organism evidence="1 2">
    <name type="scientific">Thiocapsa marina 5811</name>
    <dbReference type="NCBI Taxonomy" id="768671"/>
    <lineage>
        <taxon>Bacteria</taxon>
        <taxon>Pseudomonadati</taxon>
        <taxon>Pseudomonadota</taxon>
        <taxon>Gammaproteobacteria</taxon>
        <taxon>Chromatiales</taxon>
        <taxon>Chromatiaceae</taxon>
        <taxon>Thiocapsa</taxon>
    </lineage>
</organism>
<evidence type="ECO:0008006" key="3">
    <source>
        <dbReference type="Google" id="ProtNLM"/>
    </source>
</evidence>
<dbReference type="Proteomes" id="UP000005459">
    <property type="component" value="Unassembled WGS sequence"/>
</dbReference>
<dbReference type="AlphaFoldDB" id="F9UEY2"/>
<gene>
    <name evidence="1" type="ORF">ThimaDRAFT_3485</name>
</gene>
<evidence type="ECO:0000313" key="2">
    <source>
        <dbReference type="Proteomes" id="UP000005459"/>
    </source>
</evidence>
<protein>
    <recommendedName>
        <fullName evidence="3">Glycosyl transferase family 8</fullName>
    </recommendedName>
</protein>
<reference evidence="1 2" key="1">
    <citation type="submission" date="2011-06" db="EMBL/GenBank/DDBJ databases">
        <title>The draft genome of Thiocapsa marina 5811.</title>
        <authorList>
            <consortium name="US DOE Joint Genome Institute (JGI-PGF)"/>
            <person name="Lucas S."/>
            <person name="Han J."/>
            <person name="Cheng J.-F."/>
            <person name="Goodwin L."/>
            <person name="Pitluck S."/>
            <person name="Peters L."/>
            <person name="Land M.L."/>
            <person name="Hauser L."/>
            <person name="Vogl K."/>
            <person name="Liu Z."/>
            <person name="Imhoff J."/>
            <person name="Thiel V."/>
            <person name="Frigaard N.-U."/>
            <person name="Bryant D."/>
            <person name="Woyke T.J."/>
        </authorList>
    </citation>
    <scope>NUCLEOTIDE SEQUENCE [LARGE SCALE GENOMIC DNA]</scope>
    <source>
        <strain evidence="1 2">5811</strain>
    </source>
</reference>